<name>A0AAV6YR80_ENGPU</name>
<feature type="region of interest" description="Disordered" evidence="1">
    <location>
        <begin position="1"/>
        <end position="32"/>
    </location>
</feature>
<comment type="caution">
    <text evidence="2">The sequence shown here is derived from an EMBL/GenBank/DDBJ whole genome shotgun (WGS) entry which is preliminary data.</text>
</comment>
<dbReference type="EMBL" id="WNYA01046482">
    <property type="protein sequence ID" value="KAG8536293.1"/>
    <property type="molecule type" value="Genomic_DNA"/>
</dbReference>
<reference evidence="2" key="1">
    <citation type="thesis" date="2020" institute="ProQuest LLC" country="789 East Eisenhower Parkway, Ann Arbor, MI, USA">
        <title>Comparative Genomics and Chromosome Evolution.</title>
        <authorList>
            <person name="Mudd A.B."/>
        </authorList>
    </citation>
    <scope>NUCLEOTIDE SEQUENCE</scope>
    <source>
        <strain evidence="2">237g6f4</strain>
        <tissue evidence="2">Blood</tissue>
    </source>
</reference>
<keyword evidence="3" id="KW-1185">Reference proteome</keyword>
<accession>A0AAV6YR80</accession>
<dbReference type="AlphaFoldDB" id="A0AAV6YR80"/>
<evidence type="ECO:0000313" key="2">
    <source>
        <dbReference type="EMBL" id="KAG8536293.1"/>
    </source>
</evidence>
<sequence>MFGQLPKKGVPKEISNTLSAPHTPAFPSSPRDKQCLKGYRNLLGHLGARIRINRYCEVWCKRLGSISLLRCLVYVERGHIYTKQSV</sequence>
<gene>
    <name evidence="2" type="ORF">GDO81_026699</name>
</gene>
<proteinExistence type="predicted"/>
<evidence type="ECO:0000313" key="3">
    <source>
        <dbReference type="Proteomes" id="UP000824782"/>
    </source>
</evidence>
<organism evidence="2 3">
    <name type="scientific">Engystomops pustulosus</name>
    <name type="common">Tungara frog</name>
    <name type="synonym">Physalaemus pustulosus</name>
    <dbReference type="NCBI Taxonomy" id="76066"/>
    <lineage>
        <taxon>Eukaryota</taxon>
        <taxon>Metazoa</taxon>
        <taxon>Chordata</taxon>
        <taxon>Craniata</taxon>
        <taxon>Vertebrata</taxon>
        <taxon>Euteleostomi</taxon>
        <taxon>Amphibia</taxon>
        <taxon>Batrachia</taxon>
        <taxon>Anura</taxon>
        <taxon>Neobatrachia</taxon>
        <taxon>Hyloidea</taxon>
        <taxon>Leptodactylidae</taxon>
        <taxon>Leiuperinae</taxon>
        <taxon>Engystomops</taxon>
    </lineage>
</organism>
<evidence type="ECO:0000256" key="1">
    <source>
        <dbReference type="SAM" id="MobiDB-lite"/>
    </source>
</evidence>
<dbReference type="Proteomes" id="UP000824782">
    <property type="component" value="Unassembled WGS sequence"/>
</dbReference>
<protein>
    <submittedName>
        <fullName evidence="2">Uncharacterized protein</fullName>
    </submittedName>
</protein>